<dbReference type="Gene3D" id="3.40.630.30">
    <property type="match status" value="1"/>
</dbReference>
<organism evidence="2 3">
    <name type="scientific">Thiocapsa imhoffii</name>
    <dbReference type="NCBI Taxonomy" id="382777"/>
    <lineage>
        <taxon>Bacteria</taxon>
        <taxon>Pseudomonadati</taxon>
        <taxon>Pseudomonadota</taxon>
        <taxon>Gammaproteobacteria</taxon>
        <taxon>Chromatiales</taxon>
        <taxon>Chromatiaceae</taxon>
        <taxon>Thiocapsa</taxon>
    </lineage>
</organism>
<evidence type="ECO:0000313" key="3">
    <source>
        <dbReference type="Proteomes" id="UP001138802"/>
    </source>
</evidence>
<accession>A0A9X0WEI7</accession>
<proteinExistence type="predicted"/>
<evidence type="ECO:0000313" key="2">
    <source>
        <dbReference type="EMBL" id="MBK1643133.1"/>
    </source>
</evidence>
<dbReference type="InterPro" id="IPR016181">
    <property type="entry name" value="Acyl_CoA_acyltransferase"/>
</dbReference>
<reference evidence="2 3" key="1">
    <citation type="journal article" date="2020" name="Microorganisms">
        <title>Osmotic Adaptation and Compatible Solute Biosynthesis of Phototrophic Bacteria as Revealed from Genome Analyses.</title>
        <authorList>
            <person name="Imhoff J.F."/>
            <person name="Rahn T."/>
            <person name="Kunzel S."/>
            <person name="Keller A."/>
            <person name="Neulinger S.C."/>
        </authorList>
    </citation>
    <scope>NUCLEOTIDE SEQUENCE [LARGE SCALE GENOMIC DNA]</scope>
    <source>
        <strain evidence="2 3">DSM 21303</strain>
    </source>
</reference>
<sequence>MAASRGQRHRHVIACRARSAVAIAFEPFPSAIILCCSAQNTLQTTSDDTPLDLDHSFRNPRIKTRREPLENATMIEHDLNHSDRDPQPFVLTVSSEAQPVVLRTGATCWIHAIGPGDESVLRTCFAGLSAASRRLRFFGAKQALTDADLATLTNTDGRDHLAFAAVRHDAQGQVSEVLGIARCVRVAPGAQTAELAMAVIDRAQGQGLGGILLEHLRRAAQAQGIDRFHCEVLAENDAMRALAKRLGGRARWLDDGTLSYECPLREVTTTPAVPAHQQAATCPPRPARAFPSPTWTQAWERIVRTGLATYEVAAQACYHQSRAGA</sequence>
<dbReference type="InterPro" id="IPR000182">
    <property type="entry name" value="GNAT_dom"/>
</dbReference>
<dbReference type="PROSITE" id="PS51186">
    <property type="entry name" value="GNAT"/>
    <property type="match status" value="1"/>
</dbReference>
<dbReference type="CDD" id="cd04301">
    <property type="entry name" value="NAT_SF"/>
    <property type="match status" value="1"/>
</dbReference>
<dbReference type="AlphaFoldDB" id="A0A9X0WEI7"/>
<dbReference type="EMBL" id="NRSD01000001">
    <property type="protein sequence ID" value="MBK1643133.1"/>
    <property type="molecule type" value="Genomic_DNA"/>
</dbReference>
<keyword evidence="3" id="KW-1185">Reference proteome</keyword>
<dbReference type="GO" id="GO:0016747">
    <property type="term" value="F:acyltransferase activity, transferring groups other than amino-acyl groups"/>
    <property type="evidence" value="ECO:0007669"/>
    <property type="project" value="InterPro"/>
</dbReference>
<protein>
    <recommendedName>
        <fullName evidence="1">N-acetyltransferase domain-containing protein</fullName>
    </recommendedName>
</protein>
<evidence type="ECO:0000259" key="1">
    <source>
        <dbReference type="PROSITE" id="PS51186"/>
    </source>
</evidence>
<dbReference type="SUPFAM" id="SSF55729">
    <property type="entry name" value="Acyl-CoA N-acyltransferases (Nat)"/>
    <property type="match status" value="1"/>
</dbReference>
<dbReference type="Proteomes" id="UP001138802">
    <property type="component" value="Unassembled WGS sequence"/>
</dbReference>
<name>A0A9X0WEI7_9GAMM</name>
<gene>
    <name evidence="2" type="ORF">CKO25_00375</name>
</gene>
<dbReference type="Pfam" id="PF00583">
    <property type="entry name" value="Acetyltransf_1"/>
    <property type="match status" value="1"/>
</dbReference>
<comment type="caution">
    <text evidence="2">The sequence shown here is derived from an EMBL/GenBank/DDBJ whole genome shotgun (WGS) entry which is preliminary data.</text>
</comment>
<feature type="domain" description="N-acetyltransferase" evidence="1">
    <location>
        <begin position="176"/>
        <end position="265"/>
    </location>
</feature>